<accession>M3THD4</accession>
<dbReference type="STRING" id="410332.SAMN04488550_2979"/>
<evidence type="ECO:0000313" key="1">
    <source>
        <dbReference type="EMBL" id="GAC80886.1"/>
    </source>
</evidence>
<dbReference type="Proteomes" id="UP000035009">
    <property type="component" value="Unassembled WGS sequence"/>
</dbReference>
<sequence length="158" mass="16391">MCEWDPRCSGSDDLVGHALALIAAGSWAVTGVYGDDSAPAIAYTTGLTELGRPELVITGVAPEHAGPVLNEAAALIVARPDFGAGSTLADLSSAPGSDFTAIDVIDMSPLRVTALLFGRGFQAVQLVWSDMSHRLPWDRGYALAPDDQPLLGIAMNAA</sequence>
<dbReference type="OrthoDB" id="511192at2"/>
<dbReference type="InterPro" id="IPR025358">
    <property type="entry name" value="DUF4262"/>
</dbReference>
<evidence type="ECO:0000313" key="2">
    <source>
        <dbReference type="Proteomes" id="UP000035009"/>
    </source>
</evidence>
<comment type="caution">
    <text evidence="1">The sequence shown here is derived from an EMBL/GenBank/DDBJ whole genome shotgun (WGS) entry which is preliminary data.</text>
</comment>
<reference evidence="1 2" key="1">
    <citation type="submission" date="2013-02" db="EMBL/GenBank/DDBJ databases">
        <title>Whole genome shotgun sequence of Gordonia malaquae NBRC 108250.</title>
        <authorList>
            <person name="Yoshida I."/>
            <person name="Hosoyama A."/>
            <person name="Tsuchikane K."/>
            <person name="Ando Y."/>
            <person name="Baba S."/>
            <person name="Ohji S."/>
            <person name="Hamada M."/>
            <person name="Tamura T."/>
            <person name="Yamazoe A."/>
            <person name="Yamazaki S."/>
            <person name="Fujita N."/>
        </authorList>
    </citation>
    <scope>NUCLEOTIDE SEQUENCE [LARGE SCALE GENOMIC DNA]</scope>
    <source>
        <strain evidence="1 2">NBRC 108250</strain>
    </source>
</reference>
<name>M3THD4_GORML</name>
<dbReference type="EMBL" id="BAOP01000024">
    <property type="protein sequence ID" value="GAC80886.1"/>
    <property type="molecule type" value="Genomic_DNA"/>
</dbReference>
<dbReference type="Pfam" id="PF14081">
    <property type="entry name" value="DUF4262"/>
    <property type="match status" value="1"/>
</dbReference>
<dbReference type="AlphaFoldDB" id="M3THD4"/>
<evidence type="ECO:0008006" key="3">
    <source>
        <dbReference type="Google" id="ProtNLM"/>
    </source>
</evidence>
<proteinExistence type="predicted"/>
<organism evidence="1 2">
    <name type="scientific">Gordonia malaquae NBRC 108250</name>
    <dbReference type="NCBI Taxonomy" id="1223542"/>
    <lineage>
        <taxon>Bacteria</taxon>
        <taxon>Bacillati</taxon>
        <taxon>Actinomycetota</taxon>
        <taxon>Actinomycetes</taxon>
        <taxon>Mycobacteriales</taxon>
        <taxon>Gordoniaceae</taxon>
        <taxon>Gordonia</taxon>
    </lineage>
</organism>
<keyword evidence="2" id="KW-1185">Reference proteome</keyword>
<gene>
    <name evidence="1" type="ORF">GM1_024_00040</name>
</gene>
<protein>
    <recommendedName>
        <fullName evidence="3">DUF4262 domain-containing protein</fullName>
    </recommendedName>
</protein>
<dbReference type="eggNOG" id="ENOG50334T2">
    <property type="taxonomic scope" value="Bacteria"/>
</dbReference>
<dbReference type="RefSeq" id="WP_008380217.1">
    <property type="nucleotide sequence ID" value="NZ_BAOP01000024.1"/>
</dbReference>